<keyword evidence="6 8" id="KW-1133">Transmembrane helix</keyword>
<evidence type="ECO:0000256" key="7">
    <source>
        <dbReference type="ARBA" id="ARBA00023136"/>
    </source>
</evidence>
<dbReference type="RefSeq" id="WP_311688917.1">
    <property type="nucleotide sequence ID" value="NZ_JAVRHL010000001.1"/>
</dbReference>
<feature type="transmembrane region" description="Helical" evidence="8">
    <location>
        <begin position="20"/>
        <end position="39"/>
    </location>
</feature>
<evidence type="ECO:0000256" key="5">
    <source>
        <dbReference type="ARBA" id="ARBA00022692"/>
    </source>
</evidence>
<keyword evidence="4" id="KW-1003">Cell membrane</keyword>
<proteinExistence type="inferred from homology"/>
<keyword evidence="5 8" id="KW-0812">Transmembrane</keyword>
<dbReference type="PANTHER" id="PTHR34979">
    <property type="entry name" value="INNER MEMBRANE PROTEIN YGAZ"/>
    <property type="match status" value="1"/>
</dbReference>
<evidence type="ECO:0000313" key="9">
    <source>
        <dbReference type="EMBL" id="MDT0681321.1"/>
    </source>
</evidence>
<feature type="transmembrane region" description="Helical" evidence="8">
    <location>
        <begin position="168"/>
        <end position="186"/>
    </location>
</feature>
<dbReference type="InterPro" id="IPR011606">
    <property type="entry name" value="Brnchd-chn_aa_trnsp_permease"/>
</dbReference>
<comment type="similarity">
    <text evidence="2">Belongs to the AzlC family.</text>
</comment>
<gene>
    <name evidence="9" type="ORF">RM543_01390</name>
</gene>
<dbReference type="Pfam" id="PF03591">
    <property type="entry name" value="AzlC"/>
    <property type="match status" value="1"/>
</dbReference>
<name>A0ABU3DC87_9RHOB</name>
<evidence type="ECO:0000256" key="6">
    <source>
        <dbReference type="ARBA" id="ARBA00022989"/>
    </source>
</evidence>
<evidence type="ECO:0000256" key="8">
    <source>
        <dbReference type="SAM" id="Phobius"/>
    </source>
</evidence>
<dbReference type="PANTHER" id="PTHR34979:SF1">
    <property type="entry name" value="INNER MEMBRANE PROTEIN YGAZ"/>
    <property type="match status" value="1"/>
</dbReference>
<organism evidence="9 10">
    <name type="scientific">Tropicimonas omnivorans</name>
    <dbReference type="NCBI Taxonomy" id="3075590"/>
    <lineage>
        <taxon>Bacteria</taxon>
        <taxon>Pseudomonadati</taxon>
        <taxon>Pseudomonadota</taxon>
        <taxon>Alphaproteobacteria</taxon>
        <taxon>Rhodobacterales</taxon>
        <taxon>Roseobacteraceae</taxon>
        <taxon>Tropicimonas</taxon>
    </lineage>
</organism>
<accession>A0ABU3DC87</accession>
<evidence type="ECO:0000256" key="3">
    <source>
        <dbReference type="ARBA" id="ARBA00022448"/>
    </source>
</evidence>
<feature type="transmembrane region" description="Helical" evidence="8">
    <location>
        <begin position="192"/>
        <end position="224"/>
    </location>
</feature>
<keyword evidence="10" id="KW-1185">Reference proteome</keyword>
<evidence type="ECO:0000256" key="2">
    <source>
        <dbReference type="ARBA" id="ARBA00010735"/>
    </source>
</evidence>
<evidence type="ECO:0000256" key="1">
    <source>
        <dbReference type="ARBA" id="ARBA00004651"/>
    </source>
</evidence>
<protein>
    <submittedName>
        <fullName evidence="9">AzlC family ABC transporter permease</fullName>
    </submittedName>
</protein>
<feature type="transmembrane region" description="Helical" evidence="8">
    <location>
        <begin position="136"/>
        <end position="161"/>
    </location>
</feature>
<reference evidence="9 10" key="1">
    <citation type="submission" date="2023-09" db="EMBL/GenBank/DDBJ databases">
        <authorList>
            <person name="Rey-Velasco X."/>
        </authorList>
    </citation>
    <scope>NUCLEOTIDE SEQUENCE [LARGE SCALE GENOMIC DNA]</scope>
    <source>
        <strain evidence="9 10">F158</strain>
    </source>
</reference>
<sequence>MSLSKPQRSAFVDGLRAGAPHLLVIAPFGILFGVVATETGLPLAQVMGFTVFIVAGAAQFTALQLLNDGAPLLIIIATALAVNLRMAMYSAGLVPHFGSLPLRTRAVAAYLCIDQSFAASAYQYEQHPEMTVREKAAFFFGVALCLVPVWYGSTLAGALAGQGIPDSFALDFALPITFIALIAPALRTRPHVAAAVSAIVLSLLLRGLPYNTGLLVAGIAAMMVGAETERRLARAEKAS</sequence>
<evidence type="ECO:0000256" key="4">
    <source>
        <dbReference type="ARBA" id="ARBA00022475"/>
    </source>
</evidence>
<keyword evidence="3" id="KW-0813">Transport</keyword>
<dbReference type="Proteomes" id="UP001265259">
    <property type="component" value="Unassembled WGS sequence"/>
</dbReference>
<feature type="transmembrane region" description="Helical" evidence="8">
    <location>
        <begin position="72"/>
        <end position="94"/>
    </location>
</feature>
<comment type="caution">
    <text evidence="9">The sequence shown here is derived from an EMBL/GenBank/DDBJ whole genome shotgun (WGS) entry which is preliminary data.</text>
</comment>
<comment type="subcellular location">
    <subcellularLocation>
        <location evidence="1">Cell membrane</location>
        <topology evidence="1">Multi-pass membrane protein</topology>
    </subcellularLocation>
</comment>
<evidence type="ECO:0000313" key="10">
    <source>
        <dbReference type="Proteomes" id="UP001265259"/>
    </source>
</evidence>
<dbReference type="EMBL" id="JAVRHL010000001">
    <property type="protein sequence ID" value="MDT0681321.1"/>
    <property type="molecule type" value="Genomic_DNA"/>
</dbReference>
<keyword evidence="7 8" id="KW-0472">Membrane</keyword>
<feature type="transmembrane region" description="Helical" evidence="8">
    <location>
        <begin position="46"/>
        <end position="66"/>
    </location>
</feature>